<comment type="caution">
    <text evidence="2">The sequence shown here is derived from an EMBL/GenBank/DDBJ whole genome shotgun (WGS) entry which is preliminary data.</text>
</comment>
<dbReference type="InterPro" id="IPR035919">
    <property type="entry name" value="EAL_sf"/>
</dbReference>
<evidence type="ECO:0000259" key="1">
    <source>
        <dbReference type="PROSITE" id="PS50883"/>
    </source>
</evidence>
<dbReference type="EMBL" id="BJXX01000162">
    <property type="protein sequence ID" value="GEN35993.1"/>
    <property type="molecule type" value="Genomic_DNA"/>
</dbReference>
<dbReference type="Gene3D" id="3.20.20.450">
    <property type="entry name" value="EAL domain"/>
    <property type="match status" value="1"/>
</dbReference>
<dbReference type="Pfam" id="PF00563">
    <property type="entry name" value="EAL"/>
    <property type="match status" value="1"/>
</dbReference>
<dbReference type="RefSeq" id="WP_146811505.1">
    <property type="nucleotide sequence ID" value="NZ_BJXX01000162.1"/>
</dbReference>
<evidence type="ECO:0000313" key="2">
    <source>
        <dbReference type="EMBL" id="GEN35993.1"/>
    </source>
</evidence>
<dbReference type="CDD" id="cd01948">
    <property type="entry name" value="EAL"/>
    <property type="match status" value="1"/>
</dbReference>
<dbReference type="GO" id="GO:0071111">
    <property type="term" value="F:cyclic-guanylate-specific phosphodiesterase activity"/>
    <property type="evidence" value="ECO:0007669"/>
    <property type="project" value="InterPro"/>
</dbReference>
<dbReference type="Proteomes" id="UP000321157">
    <property type="component" value="Unassembled WGS sequence"/>
</dbReference>
<gene>
    <name evidence="2" type="ORF">ADA01nite_34530</name>
</gene>
<evidence type="ECO:0000313" key="3">
    <source>
        <dbReference type="Proteomes" id="UP000321157"/>
    </source>
</evidence>
<dbReference type="PANTHER" id="PTHR33121:SF76">
    <property type="entry name" value="SIGNALING PROTEIN"/>
    <property type="match status" value="1"/>
</dbReference>
<proteinExistence type="predicted"/>
<reference evidence="2 3" key="1">
    <citation type="submission" date="2019-07" db="EMBL/GenBank/DDBJ databases">
        <title>Whole genome shotgun sequence of Aneurinibacillus danicus NBRC 102444.</title>
        <authorList>
            <person name="Hosoyama A."/>
            <person name="Uohara A."/>
            <person name="Ohji S."/>
            <person name="Ichikawa N."/>
        </authorList>
    </citation>
    <scope>NUCLEOTIDE SEQUENCE [LARGE SCALE GENOMIC DNA]</scope>
    <source>
        <strain evidence="2 3">NBRC 102444</strain>
    </source>
</reference>
<name>A0A511VEK3_9BACL</name>
<dbReference type="InterPro" id="IPR050706">
    <property type="entry name" value="Cyclic-di-GMP_PDE-like"/>
</dbReference>
<dbReference type="InterPro" id="IPR001633">
    <property type="entry name" value="EAL_dom"/>
</dbReference>
<accession>A0A511VEK3</accession>
<dbReference type="PROSITE" id="PS50883">
    <property type="entry name" value="EAL"/>
    <property type="match status" value="1"/>
</dbReference>
<dbReference type="SUPFAM" id="SSF141868">
    <property type="entry name" value="EAL domain-like"/>
    <property type="match status" value="1"/>
</dbReference>
<dbReference type="PANTHER" id="PTHR33121">
    <property type="entry name" value="CYCLIC DI-GMP PHOSPHODIESTERASE PDEF"/>
    <property type="match status" value="1"/>
</dbReference>
<feature type="domain" description="EAL" evidence="1">
    <location>
        <begin position="2"/>
        <end position="238"/>
    </location>
</feature>
<sequence length="238" mass="27637">MSRLNSNEIENIIDDGAFYHLYQPLYRLADWKLYGYEAFLRTEHLNNPEVLFHNAREFKSLYQLDVSSISKAVHIHQNKYKKSNVKLFVNVFPSTLVHNNFLDFINEFVSTLLVQPQNIVFEINEAEEISDFHSIKQVISLLKTQGFGIALDDVGKGSYSFRHLVDLEIDFIKLDRYFSFNLSKCKRKQRFIKSLVEYCDKDICLILEGIENEADLAMAKMLKVPIAQGYLLGKPSLL</sequence>
<organism evidence="2 3">
    <name type="scientific">Aneurinibacillus danicus</name>
    <dbReference type="NCBI Taxonomy" id="267746"/>
    <lineage>
        <taxon>Bacteria</taxon>
        <taxon>Bacillati</taxon>
        <taxon>Bacillota</taxon>
        <taxon>Bacilli</taxon>
        <taxon>Bacillales</taxon>
        <taxon>Paenibacillaceae</taxon>
        <taxon>Aneurinibacillus group</taxon>
        <taxon>Aneurinibacillus</taxon>
    </lineage>
</organism>
<protein>
    <recommendedName>
        <fullName evidence="1">EAL domain-containing protein</fullName>
    </recommendedName>
</protein>
<dbReference type="AlphaFoldDB" id="A0A511VEK3"/>
<dbReference type="OrthoDB" id="581425at2"/>
<dbReference type="SMART" id="SM00052">
    <property type="entry name" value="EAL"/>
    <property type="match status" value="1"/>
</dbReference>
<keyword evidence="3" id="KW-1185">Reference proteome</keyword>